<keyword evidence="4" id="KW-1185">Reference proteome</keyword>
<dbReference type="Pfam" id="PF12796">
    <property type="entry name" value="Ank_2"/>
    <property type="match status" value="1"/>
</dbReference>
<dbReference type="GeneID" id="108556675"/>
<reference evidence="5" key="1">
    <citation type="submission" date="2025-08" db="UniProtKB">
        <authorList>
            <consortium name="RefSeq"/>
        </authorList>
    </citation>
    <scope>IDENTIFICATION</scope>
    <source>
        <tissue evidence="5">Whole Larva</tissue>
    </source>
</reference>
<evidence type="ECO:0000313" key="4">
    <source>
        <dbReference type="Proteomes" id="UP000695000"/>
    </source>
</evidence>
<dbReference type="RefSeq" id="XP_017768376.1">
    <property type="nucleotide sequence ID" value="XM_017912887.1"/>
</dbReference>
<keyword evidence="2 3" id="KW-0040">ANK repeat</keyword>
<evidence type="ECO:0000256" key="1">
    <source>
        <dbReference type="ARBA" id="ARBA00022737"/>
    </source>
</evidence>
<protein>
    <submittedName>
        <fullName evidence="5">Myotrophin</fullName>
    </submittedName>
</protein>
<evidence type="ECO:0000256" key="2">
    <source>
        <dbReference type="ARBA" id="ARBA00023043"/>
    </source>
</evidence>
<dbReference type="SMART" id="SM00248">
    <property type="entry name" value="ANK"/>
    <property type="match status" value="2"/>
</dbReference>
<dbReference type="PROSITE" id="PS50297">
    <property type="entry name" value="ANK_REP_REGION"/>
    <property type="match status" value="2"/>
</dbReference>
<gene>
    <name evidence="5" type="primary">LOC108556675</name>
</gene>
<accession>A0ABM1M1C6</accession>
<evidence type="ECO:0000256" key="3">
    <source>
        <dbReference type="PROSITE-ProRule" id="PRU00023"/>
    </source>
</evidence>
<dbReference type="Gene3D" id="1.25.40.20">
    <property type="entry name" value="Ankyrin repeat-containing domain"/>
    <property type="match status" value="1"/>
</dbReference>
<keyword evidence="1" id="KW-0677">Repeat</keyword>
<proteinExistence type="predicted"/>
<feature type="repeat" description="ANK" evidence="3">
    <location>
        <begin position="65"/>
        <end position="91"/>
    </location>
</feature>
<dbReference type="PROSITE" id="PS50088">
    <property type="entry name" value="ANK_REPEAT"/>
    <property type="match status" value="2"/>
</dbReference>
<dbReference type="PANTHER" id="PTHR24171">
    <property type="entry name" value="ANKYRIN REPEAT DOMAIN-CONTAINING PROTEIN 39-RELATED"/>
    <property type="match status" value="1"/>
</dbReference>
<organism evidence="4 5">
    <name type="scientific">Nicrophorus vespilloides</name>
    <name type="common">Boreal carrion beetle</name>
    <dbReference type="NCBI Taxonomy" id="110193"/>
    <lineage>
        <taxon>Eukaryota</taxon>
        <taxon>Metazoa</taxon>
        <taxon>Ecdysozoa</taxon>
        <taxon>Arthropoda</taxon>
        <taxon>Hexapoda</taxon>
        <taxon>Insecta</taxon>
        <taxon>Pterygota</taxon>
        <taxon>Neoptera</taxon>
        <taxon>Endopterygota</taxon>
        <taxon>Coleoptera</taxon>
        <taxon>Polyphaga</taxon>
        <taxon>Staphyliniformia</taxon>
        <taxon>Silphidae</taxon>
        <taxon>Nicrophorinae</taxon>
        <taxon>Nicrophorus</taxon>
    </lineage>
</organism>
<dbReference type="InterPro" id="IPR036770">
    <property type="entry name" value="Ankyrin_rpt-contain_sf"/>
</dbReference>
<sequence>MSELVWGIKNGDLEQVKDIIEKKSVNLNQEIDGRPPILYAADYGQTAVIEFLISAGANVNSKDKHGITAILAAIWEGHKDCVKLLLEKGASKEGVAPDGKSYMESAESNEIKALLA</sequence>
<name>A0ABM1M1C6_NICVS</name>
<evidence type="ECO:0000313" key="5">
    <source>
        <dbReference type="RefSeq" id="XP_017768376.1"/>
    </source>
</evidence>
<dbReference type="SUPFAM" id="SSF48403">
    <property type="entry name" value="Ankyrin repeat"/>
    <property type="match status" value="1"/>
</dbReference>
<dbReference type="InterPro" id="IPR002110">
    <property type="entry name" value="Ankyrin_rpt"/>
</dbReference>
<dbReference type="Proteomes" id="UP000695000">
    <property type="component" value="Unplaced"/>
</dbReference>
<feature type="repeat" description="ANK" evidence="3">
    <location>
        <begin position="32"/>
        <end position="64"/>
    </location>
</feature>
<dbReference type="PANTHER" id="PTHR24171:SF8">
    <property type="entry name" value="BRCA1-ASSOCIATED RING DOMAIN PROTEIN 1"/>
    <property type="match status" value="1"/>
</dbReference>